<organism evidence="2 3">
    <name type="scientific">Paenibacillus qinlingensis</name>
    <dbReference type="NCBI Taxonomy" id="1837343"/>
    <lineage>
        <taxon>Bacteria</taxon>
        <taxon>Bacillati</taxon>
        <taxon>Bacillota</taxon>
        <taxon>Bacilli</taxon>
        <taxon>Bacillales</taxon>
        <taxon>Paenibacillaceae</taxon>
        <taxon>Paenibacillus</taxon>
    </lineage>
</organism>
<keyword evidence="1" id="KW-1133">Transmembrane helix</keyword>
<sequence length="265" mass="29547">MNIFLHEVKAYRKTTLIWTLSLMLIVIFFLSLFPSISKDISEFSNILQGYPEGIRKALGIEIESFGSILGFYSYIFMYITLCGAIQAMILGTSILSKEVREKTADFLLTKPVSRTRILTAKLLAAVVLLLLTSAIYTITAIITAVQLSPDPFSGNLFIMISSTLFFVQLIFLAIGILVSVVFPRIKAVLSVSLGTVFAFFLIGMIIATNDSGAKRYLSPFKYFDTKFIIHHANYEAAYLLAATGIIFVFVLVSYLLFTRRDVHAV</sequence>
<dbReference type="PANTHER" id="PTHR37305:SF2">
    <property type="entry name" value="BACITRACIN TRANSPORT PERMEASE PROTEIN BCRB"/>
    <property type="match status" value="1"/>
</dbReference>
<protein>
    <submittedName>
        <fullName evidence="2">ABC-2 type transport system permease protein</fullName>
    </submittedName>
</protein>
<dbReference type="Proteomes" id="UP001267290">
    <property type="component" value="Unassembled WGS sequence"/>
</dbReference>
<reference evidence="2 3" key="1">
    <citation type="submission" date="2023-07" db="EMBL/GenBank/DDBJ databases">
        <title>Sorghum-associated microbial communities from plants grown in Nebraska, USA.</title>
        <authorList>
            <person name="Schachtman D."/>
        </authorList>
    </citation>
    <scope>NUCLEOTIDE SEQUENCE [LARGE SCALE GENOMIC DNA]</scope>
    <source>
        <strain evidence="2 3">CC258</strain>
    </source>
</reference>
<accession>A0ABU1NWA0</accession>
<evidence type="ECO:0000256" key="1">
    <source>
        <dbReference type="SAM" id="Phobius"/>
    </source>
</evidence>
<feature type="transmembrane region" description="Helical" evidence="1">
    <location>
        <begin position="187"/>
        <end position="207"/>
    </location>
</feature>
<keyword evidence="3" id="KW-1185">Reference proteome</keyword>
<keyword evidence="1" id="KW-0812">Transmembrane</keyword>
<dbReference type="EMBL" id="JAVDSB010000004">
    <property type="protein sequence ID" value="MDR6551740.1"/>
    <property type="molecule type" value="Genomic_DNA"/>
</dbReference>
<evidence type="ECO:0000313" key="3">
    <source>
        <dbReference type="Proteomes" id="UP001267290"/>
    </source>
</evidence>
<gene>
    <name evidence="2" type="ORF">J2736_002929</name>
</gene>
<feature type="transmembrane region" description="Helical" evidence="1">
    <location>
        <begin position="71"/>
        <end position="96"/>
    </location>
</feature>
<dbReference type="PANTHER" id="PTHR37305">
    <property type="entry name" value="INTEGRAL MEMBRANE PROTEIN-RELATED"/>
    <property type="match status" value="1"/>
</dbReference>
<evidence type="ECO:0000313" key="2">
    <source>
        <dbReference type="EMBL" id="MDR6551740.1"/>
    </source>
</evidence>
<keyword evidence="1" id="KW-0472">Membrane</keyword>
<feature type="transmembrane region" description="Helical" evidence="1">
    <location>
        <begin position="236"/>
        <end position="257"/>
    </location>
</feature>
<proteinExistence type="predicted"/>
<name>A0ABU1NWA0_9BACL</name>
<comment type="caution">
    <text evidence="2">The sequence shown here is derived from an EMBL/GenBank/DDBJ whole genome shotgun (WGS) entry which is preliminary data.</text>
</comment>
<feature type="transmembrane region" description="Helical" evidence="1">
    <location>
        <begin position="156"/>
        <end position="180"/>
    </location>
</feature>
<dbReference type="RefSeq" id="WP_310499303.1">
    <property type="nucleotide sequence ID" value="NZ_JAVDSB010000004.1"/>
</dbReference>
<feature type="transmembrane region" description="Helical" evidence="1">
    <location>
        <begin position="117"/>
        <end position="144"/>
    </location>
</feature>
<dbReference type="Pfam" id="PF12679">
    <property type="entry name" value="ABC2_membrane_2"/>
    <property type="match status" value="1"/>
</dbReference>
<feature type="transmembrane region" description="Helical" evidence="1">
    <location>
        <begin position="16"/>
        <end position="36"/>
    </location>
</feature>